<evidence type="ECO:0000256" key="1">
    <source>
        <dbReference type="SAM" id="MobiDB-lite"/>
    </source>
</evidence>
<evidence type="ECO:0000313" key="3">
    <source>
        <dbReference type="Proteomes" id="UP000033710"/>
    </source>
</evidence>
<sequence length="89" mass="9718">MIPDHLLSLPLGGNAIARDEEENNSAAVCLLDGNGNIDSTVDHETQTPVIVFFRVCLLVCHKQVPSANHGKRETRKPKTRTGANGQRDE</sequence>
<dbReference type="RefSeq" id="XP_016589459.1">
    <property type="nucleotide sequence ID" value="XM_016736882.1"/>
</dbReference>
<dbReference type="KEGG" id="ssck:SPSK_10488"/>
<name>A0A0F2MAQ9_SPOSC</name>
<reference evidence="2 3" key="1">
    <citation type="journal article" date="2014" name="BMC Genomics">
        <title>Comparative genomics of the major fungal agents of human and animal Sporotrichosis: Sporothrix schenckii and Sporothrix brasiliensis.</title>
        <authorList>
            <person name="Teixeira M.M."/>
            <person name="de Almeida L.G."/>
            <person name="Kubitschek-Barreira P."/>
            <person name="Alves F.L."/>
            <person name="Kioshima E.S."/>
            <person name="Abadio A.K."/>
            <person name="Fernandes L."/>
            <person name="Derengowski L.S."/>
            <person name="Ferreira K.S."/>
            <person name="Souza R.C."/>
            <person name="Ruiz J.C."/>
            <person name="de Andrade N.C."/>
            <person name="Paes H.C."/>
            <person name="Nicola A.M."/>
            <person name="Albuquerque P."/>
            <person name="Gerber A.L."/>
            <person name="Martins V.P."/>
            <person name="Peconick L.D."/>
            <person name="Neto A.V."/>
            <person name="Chaucanez C.B."/>
            <person name="Silva P.A."/>
            <person name="Cunha O.L."/>
            <person name="de Oliveira F.F."/>
            <person name="dos Santos T.C."/>
            <person name="Barros A.L."/>
            <person name="Soares M.A."/>
            <person name="de Oliveira L.M."/>
            <person name="Marini M.M."/>
            <person name="Villalobos-Duno H."/>
            <person name="Cunha M.M."/>
            <person name="de Hoog S."/>
            <person name="da Silveira J.F."/>
            <person name="Henrissat B."/>
            <person name="Nino-Vega G.A."/>
            <person name="Cisalpino P.S."/>
            <person name="Mora-Montes H.M."/>
            <person name="Almeida S.R."/>
            <person name="Stajich J.E."/>
            <person name="Lopes-Bezerra L.M."/>
            <person name="Vasconcelos A.T."/>
            <person name="Felipe M.S."/>
        </authorList>
    </citation>
    <scope>NUCLEOTIDE SEQUENCE [LARGE SCALE GENOMIC DNA]</scope>
    <source>
        <strain evidence="2 3">1099-18</strain>
    </source>
</reference>
<dbReference type="GeneID" id="27672159"/>
<evidence type="ECO:0000313" key="2">
    <source>
        <dbReference type="EMBL" id="KJR86783.1"/>
    </source>
</evidence>
<feature type="region of interest" description="Disordered" evidence="1">
    <location>
        <begin position="66"/>
        <end position="89"/>
    </location>
</feature>
<protein>
    <submittedName>
        <fullName evidence="2">Uncharacterized protein</fullName>
    </submittedName>
</protein>
<proteinExistence type="predicted"/>
<dbReference type="VEuPathDB" id="FungiDB:SPSK_10488"/>
<dbReference type="AlphaFoldDB" id="A0A0F2MAQ9"/>
<dbReference type="Proteomes" id="UP000033710">
    <property type="component" value="Unassembled WGS sequence"/>
</dbReference>
<dbReference type="EMBL" id="AXCR01000006">
    <property type="protein sequence ID" value="KJR86783.1"/>
    <property type="molecule type" value="Genomic_DNA"/>
</dbReference>
<gene>
    <name evidence="2" type="ORF">SPSK_10488</name>
</gene>
<organism evidence="2 3">
    <name type="scientific">Sporothrix schenckii 1099-18</name>
    <dbReference type="NCBI Taxonomy" id="1397361"/>
    <lineage>
        <taxon>Eukaryota</taxon>
        <taxon>Fungi</taxon>
        <taxon>Dikarya</taxon>
        <taxon>Ascomycota</taxon>
        <taxon>Pezizomycotina</taxon>
        <taxon>Sordariomycetes</taxon>
        <taxon>Sordariomycetidae</taxon>
        <taxon>Ophiostomatales</taxon>
        <taxon>Ophiostomataceae</taxon>
        <taxon>Sporothrix</taxon>
    </lineage>
</organism>
<comment type="caution">
    <text evidence="2">The sequence shown here is derived from an EMBL/GenBank/DDBJ whole genome shotgun (WGS) entry which is preliminary data.</text>
</comment>
<reference evidence="2 3" key="2">
    <citation type="journal article" date="2015" name="Eukaryot. Cell">
        <title>Asexual propagation of a virulent clone complex in a human and feline outbreak of sporotrichosis.</title>
        <authorList>
            <person name="Teixeira Mde M."/>
            <person name="Rodrigues A.M."/>
            <person name="Tsui C.K."/>
            <person name="de Almeida L.G."/>
            <person name="Van Diepeningen A.D."/>
            <person name="van den Ende B.G."/>
            <person name="Fernandes G.F."/>
            <person name="Kano R."/>
            <person name="Hamelin R.C."/>
            <person name="Lopes-Bezerra L.M."/>
            <person name="Vasconcelos A.T."/>
            <person name="de Hoog S."/>
            <person name="de Camargo Z.P."/>
            <person name="Felipe M.S."/>
        </authorList>
    </citation>
    <scope>NUCLEOTIDE SEQUENCE [LARGE SCALE GENOMIC DNA]</scope>
    <source>
        <strain evidence="2 3">1099-18</strain>
    </source>
</reference>
<accession>A0A0F2MAQ9</accession>